<evidence type="ECO:0000259" key="6">
    <source>
        <dbReference type="Pfam" id="PF01094"/>
    </source>
</evidence>
<evidence type="ECO:0000313" key="8">
    <source>
        <dbReference type="Proteomes" id="UP001519291"/>
    </source>
</evidence>
<keyword evidence="3" id="KW-1133">Transmembrane helix</keyword>
<dbReference type="EMBL" id="JAGIOH010000001">
    <property type="protein sequence ID" value="MBP2401400.1"/>
    <property type="molecule type" value="Genomic_DNA"/>
</dbReference>
<organism evidence="7 8">
    <name type="scientific">Streptomyces syringium</name>
    <dbReference type="NCBI Taxonomy" id="76729"/>
    <lineage>
        <taxon>Bacteria</taxon>
        <taxon>Bacillati</taxon>
        <taxon>Actinomycetota</taxon>
        <taxon>Actinomycetes</taxon>
        <taxon>Kitasatosporales</taxon>
        <taxon>Streptomycetaceae</taxon>
        <taxon>Streptomyces</taxon>
    </lineage>
</organism>
<comment type="subcellular location">
    <subcellularLocation>
        <location evidence="1">Membrane</location>
    </subcellularLocation>
</comment>
<keyword evidence="2" id="KW-0812">Transmembrane</keyword>
<evidence type="ECO:0000256" key="1">
    <source>
        <dbReference type="ARBA" id="ARBA00004370"/>
    </source>
</evidence>
<name>A0ABS4XYF3_9ACTN</name>
<sequence length="829" mass="89409">MGGIPAVDGAKDLVSVLDALMGRRVGRQTVPAVVFEDDGGLGADFVTGFRDRLRDGAGAGIVPHALADDDLLARARDAREPDVVLLDGITAQLEQTMPAKAGRLTLTTYWTCRRVLDVNVGAGAPPAQRDALAASLCASWQRGTPGLRALRSFIETGGAGQVSARLGAVATVLLAWPLEWGYRLWLHRTRRLRWYPGKVCNAGQAATTFLAAATHLSLEGDLRNNSALRQSLLLEALAVDLTRAGRRGVFSPGRRRRVWPFVVLLPRVDGSGVALRRLLDGLVKVRRRGLPLVVMAARTPVPPPDDRTERRAAPRTPAQAAAALRPLLERKPQPATADDDGQVTVAPAGPQRSSVSDWLATNVAVRPRPVRWPSTYLGTVLALVMVAAALPTAGWVVKLLDPCHDMWQAGGARVGVDTAAKECYFTHGSSQKLLRTLQDRIRAQNTAAERGGPYRTVVFLAPLTADPHGAGEQLTPAGVLQLEGAARAQRVFNQQVGVNADRPRLRLLVANVGYAYSHAPAVVDRLNTLADEDPSITAVIGIAQSRQASVDAINRLSVDLPVIGAAVTGDFMATETTTYFQTQPTNRHLARALARRVTELDRKKAVIVYDDKDRYSVNLQQNLRSELTDRGVTVEEPSFAIMREAARSQRGGMSTLPDLAKEICALSRSGGITLYAARGSQLPKVLNEVQAQCGAARKPAFPLLASDTGTLVEYPEIPEFAHLDRYTAVDLSYIAFSHDHHSDHAVGSDAFRAAAAAIYRVWTGTNTPRASNVLQQLRSGIDVQDTVAVDRPFHLPADDRALARRPLFLCTVPHTPDTPPVCRAADGRP</sequence>
<dbReference type="InterPro" id="IPR001828">
    <property type="entry name" value="ANF_lig-bd_rcpt"/>
</dbReference>
<dbReference type="InterPro" id="IPR028082">
    <property type="entry name" value="Peripla_BP_I"/>
</dbReference>
<comment type="caution">
    <text evidence="7">The sequence shown here is derived from an EMBL/GenBank/DDBJ whole genome shotgun (WGS) entry which is preliminary data.</text>
</comment>
<evidence type="ECO:0000313" key="7">
    <source>
        <dbReference type="EMBL" id="MBP2401400.1"/>
    </source>
</evidence>
<dbReference type="GeneID" id="91567740"/>
<feature type="domain" description="Receptor ligand binding region" evidence="6">
    <location>
        <begin position="492"/>
        <end position="635"/>
    </location>
</feature>
<dbReference type="RefSeq" id="WP_209513959.1">
    <property type="nucleotide sequence ID" value="NZ_JAGIOH010000001.1"/>
</dbReference>
<evidence type="ECO:0000256" key="2">
    <source>
        <dbReference type="ARBA" id="ARBA00022692"/>
    </source>
</evidence>
<evidence type="ECO:0000256" key="4">
    <source>
        <dbReference type="ARBA" id="ARBA00023136"/>
    </source>
</evidence>
<dbReference type="CDD" id="cd06268">
    <property type="entry name" value="PBP1_ABC_transporter_LIVBP-like"/>
    <property type="match status" value="1"/>
</dbReference>
<evidence type="ECO:0000256" key="3">
    <source>
        <dbReference type="ARBA" id="ARBA00022989"/>
    </source>
</evidence>
<gene>
    <name evidence="7" type="ORF">JO379_000869</name>
</gene>
<protein>
    <submittedName>
        <fullName evidence="7">ABC-type branched-subunit amino acid transport system substrate-binding protein</fullName>
    </submittedName>
</protein>
<accession>A0ABS4XYF3</accession>
<proteinExistence type="predicted"/>
<dbReference type="SUPFAM" id="SSF53822">
    <property type="entry name" value="Periplasmic binding protein-like I"/>
    <property type="match status" value="1"/>
</dbReference>
<keyword evidence="8" id="KW-1185">Reference proteome</keyword>
<dbReference type="Gene3D" id="3.40.50.2300">
    <property type="match status" value="2"/>
</dbReference>
<dbReference type="Proteomes" id="UP001519291">
    <property type="component" value="Unassembled WGS sequence"/>
</dbReference>
<reference evidence="7 8" key="1">
    <citation type="submission" date="2021-03" db="EMBL/GenBank/DDBJ databases">
        <title>Sequencing the genomes of 1000 actinobacteria strains.</title>
        <authorList>
            <person name="Klenk H.-P."/>
        </authorList>
    </citation>
    <scope>NUCLEOTIDE SEQUENCE [LARGE SCALE GENOMIC DNA]</scope>
    <source>
        <strain evidence="7 8">DSM 41480</strain>
    </source>
</reference>
<evidence type="ECO:0000256" key="5">
    <source>
        <dbReference type="SAM" id="MobiDB-lite"/>
    </source>
</evidence>
<feature type="compositionally biased region" description="Low complexity" evidence="5">
    <location>
        <begin position="314"/>
        <end position="326"/>
    </location>
</feature>
<feature type="region of interest" description="Disordered" evidence="5">
    <location>
        <begin position="298"/>
        <end position="353"/>
    </location>
</feature>
<keyword evidence="4" id="KW-0472">Membrane</keyword>
<dbReference type="Pfam" id="PF01094">
    <property type="entry name" value="ANF_receptor"/>
    <property type="match status" value="1"/>
</dbReference>